<keyword evidence="8" id="KW-1133">Transmembrane helix</keyword>
<evidence type="ECO:0000313" key="10">
    <source>
        <dbReference type="EMBL" id="OQX90136.1"/>
    </source>
</evidence>
<dbReference type="EC" id="7.1.1.-" evidence="6"/>
<dbReference type="GO" id="GO:0048038">
    <property type="term" value="F:quinone binding"/>
    <property type="evidence" value="ECO:0007669"/>
    <property type="project" value="UniProtKB-KW"/>
</dbReference>
<evidence type="ECO:0000256" key="1">
    <source>
        <dbReference type="ARBA" id="ARBA00009173"/>
    </source>
</evidence>
<evidence type="ECO:0000256" key="3">
    <source>
        <dbReference type="ARBA" id="ARBA00022719"/>
    </source>
</evidence>
<dbReference type="EMBL" id="NATQ01000097">
    <property type="protein sequence ID" value="OQX90136.1"/>
    <property type="molecule type" value="Genomic_DNA"/>
</dbReference>
<evidence type="ECO:0000259" key="9">
    <source>
        <dbReference type="Pfam" id="PF01058"/>
    </source>
</evidence>
<keyword evidence="6 7" id="KW-0479">Metal-binding</keyword>
<dbReference type="NCBIfam" id="TIGR01957">
    <property type="entry name" value="nuoB_fam"/>
    <property type="match status" value="1"/>
</dbReference>
<reference evidence="11" key="1">
    <citation type="submission" date="2017-03" db="EMBL/GenBank/DDBJ databases">
        <title>Novel pathways for hydrocarbon cycling and metabolic interdependencies in hydrothermal sediment communities.</title>
        <authorList>
            <person name="Dombrowski N."/>
            <person name="Seitz K."/>
            <person name="Teske A."/>
            <person name="Baker B."/>
        </authorList>
    </citation>
    <scope>NUCLEOTIDE SEQUENCE [LARGE SCALE GENOMIC DNA]</scope>
</reference>
<comment type="similarity">
    <text evidence="1 6 7">Belongs to the complex I 20 kDa subunit family.</text>
</comment>
<keyword evidence="6 7" id="KW-0408">Iron</keyword>
<feature type="domain" description="NADH:ubiquinone oxidoreductase-like 20kDa subunit" evidence="9">
    <location>
        <begin position="45"/>
        <end position="154"/>
    </location>
</feature>
<feature type="binding site" evidence="6">
    <location>
        <position position="45"/>
    </location>
    <ligand>
        <name>[4Fe-4S] cluster</name>
        <dbReference type="ChEBI" id="CHEBI:49883"/>
    </ligand>
</feature>
<keyword evidence="6 7" id="KW-0004">4Fe-4S</keyword>
<feature type="binding site" evidence="6">
    <location>
        <position position="141"/>
    </location>
    <ligand>
        <name>[4Fe-4S] cluster</name>
        <dbReference type="ChEBI" id="CHEBI:49883"/>
    </ligand>
</feature>
<evidence type="ECO:0000256" key="6">
    <source>
        <dbReference type="HAMAP-Rule" id="MF_01356"/>
    </source>
</evidence>
<dbReference type="GO" id="GO:0051539">
    <property type="term" value="F:4 iron, 4 sulfur cluster binding"/>
    <property type="evidence" value="ECO:0007669"/>
    <property type="project" value="UniProtKB-KW"/>
</dbReference>
<keyword evidence="6" id="KW-0830">Ubiquinone</keyword>
<comment type="caution">
    <text evidence="10">The sequence shown here is derived from an EMBL/GenBank/DDBJ whole genome shotgun (WGS) entry which is preliminary data.</text>
</comment>
<comment type="cofactor">
    <cofactor evidence="6">
        <name>[4Fe-4S] cluster</name>
        <dbReference type="ChEBI" id="CHEBI:49883"/>
    </cofactor>
    <text evidence="6">Binds 1 [4Fe-4S] cluster.</text>
</comment>
<dbReference type="Pfam" id="PF01058">
    <property type="entry name" value="Oxidored_q6"/>
    <property type="match status" value="1"/>
</dbReference>
<dbReference type="GO" id="GO:0005506">
    <property type="term" value="F:iron ion binding"/>
    <property type="evidence" value="ECO:0007669"/>
    <property type="project" value="UniProtKB-UniRule"/>
</dbReference>
<comment type="subunit">
    <text evidence="6">NDH-1 is composed of 14 different subunits. Subunits NuoB, C, D, E, F, and G constitute the peripheral sector of the complex.</text>
</comment>
<feature type="binding site" evidence="6">
    <location>
        <position position="46"/>
    </location>
    <ligand>
        <name>[4Fe-4S] cluster</name>
        <dbReference type="ChEBI" id="CHEBI:49883"/>
    </ligand>
</feature>
<dbReference type="Proteomes" id="UP000192611">
    <property type="component" value="Unassembled WGS sequence"/>
</dbReference>
<keyword evidence="4 6" id="KW-1278">Translocase</keyword>
<evidence type="ECO:0000313" key="11">
    <source>
        <dbReference type="Proteomes" id="UP000192611"/>
    </source>
</evidence>
<evidence type="ECO:0000256" key="7">
    <source>
        <dbReference type="RuleBase" id="RU004464"/>
    </source>
</evidence>
<evidence type="ECO:0000256" key="8">
    <source>
        <dbReference type="SAM" id="Phobius"/>
    </source>
</evidence>
<comment type="function">
    <text evidence="6">NDH-1 shuttles electrons from NADH, via FMN and iron-sulfur (Fe-S) centers, to quinones in the respiratory chain. The immediate electron acceptor for the enzyme in this species is believed to be ubiquinone. Couples the redox reaction to proton translocation (for every two electrons transferred, four hydrogen ions are translocated across the cytoplasmic membrane), and thus conserves the redox energy in a proton gradient.</text>
</comment>
<evidence type="ECO:0000256" key="4">
    <source>
        <dbReference type="ARBA" id="ARBA00022967"/>
    </source>
</evidence>
<protein>
    <recommendedName>
        <fullName evidence="6">NADH-quinone oxidoreductase subunit B</fullName>
        <ecNumber evidence="6">7.1.1.-</ecNumber>
    </recommendedName>
    <alternativeName>
        <fullName evidence="6">NADH dehydrogenase I subunit B</fullName>
    </alternativeName>
    <alternativeName>
        <fullName evidence="6">NDH-1 subunit B</fullName>
    </alternativeName>
</protein>
<dbReference type="InterPro" id="IPR006137">
    <property type="entry name" value="NADH_UbQ_OxRdtase-like_20kDa"/>
</dbReference>
<dbReference type="FunFam" id="3.40.50.12280:FF:000002">
    <property type="entry name" value="NADH-quinone oxidoreductase subunit B"/>
    <property type="match status" value="1"/>
</dbReference>
<evidence type="ECO:0000256" key="2">
    <source>
        <dbReference type="ARBA" id="ARBA00022448"/>
    </source>
</evidence>
<keyword evidence="8" id="KW-0812">Transmembrane</keyword>
<proteinExistence type="inferred from homology"/>
<dbReference type="PANTHER" id="PTHR11995:SF14">
    <property type="entry name" value="NADH DEHYDROGENASE [UBIQUINONE] IRON-SULFUR PROTEIN 7, MITOCHONDRIAL"/>
    <property type="match status" value="1"/>
</dbReference>
<dbReference type="GO" id="GO:0050136">
    <property type="term" value="F:NADH dehydrogenase (quinone) (non-electrogenic) activity"/>
    <property type="evidence" value="ECO:0007669"/>
    <property type="project" value="UniProtKB-UniRule"/>
</dbReference>
<dbReference type="InterPro" id="IPR006138">
    <property type="entry name" value="NADH_UQ_OxRdtase_20Kd_su"/>
</dbReference>
<dbReference type="GO" id="GO:0005886">
    <property type="term" value="C:plasma membrane"/>
    <property type="evidence" value="ECO:0007669"/>
    <property type="project" value="UniProtKB-SubCell"/>
</dbReference>
<dbReference type="Gene3D" id="3.40.50.12280">
    <property type="match status" value="1"/>
</dbReference>
<evidence type="ECO:0000256" key="5">
    <source>
        <dbReference type="ARBA" id="ARBA00023027"/>
    </source>
</evidence>
<dbReference type="GO" id="GO:0009060">
    <property type="term" value="P:aerobic respiration"/>
    <property type="evidence" value="ECO:0007669"/>
    <property type="project" value="TreeGrafter"/>
</dbReference>
<keyword evidence="3 6" id="KW-0874">Quinone</keyword>
<accession>A0A1W9S074</accession>
<feature type="transmembrane region" description="Helical" evidence="8">
    <location>
        <begin position="36"/>
        <end position="58"/>
    </location>
</feature>
<organism evidence="10 11">
    <name type="scientific">Candidatus Coatesbacteria bacterium 4484_99</name>
    <dbReference type="NCBI Taxonomy" id="1970774"/>
    <lineage>
        <taxon>Bacteria</taxon>
        <taxon>Candidatus Coatesiibacteriota</taxon>
    </lineage>
</organism>
<feature type="binding site" evidence="6">
    <location>
        <position position="110"/>
    </location>
    <ligand>
        <name>[4Fe-4S] cluster</name>
        <dbReference type="ChEBI" id="CHEBI:49883"/>
    </ligand>
</feature>
<dbReference type="PANTHER" id="PTHR11995">
    <property type="entry name" value="NADH DEHYDROGENASE"/>
    <property type="match status" value="1"/>
</dbReference>
<comment type="catalytic activity">
    <reaction evidence="6">
        <text>a quinone + NADH + 5 H(+)(in) = a quinol + NAD(+) + 4 H(+)(out)</text>
        <dbReference type="Rhea" id="RHEA:57888"/>
        <dbReference type="ChEBI" id="CHEBI:15378"/>
        <dbReference type="ChEBI" id="CHEBI:24646"/>
        <dbReference type="ChEBI" id="CHEBI:57540"/>
        <dbReference type="ChEBI" id="CHEBI:57945"/>
        <dbReference type="ChEBI" id="CHEBI:132124"/>
    </reaction>
</comment>
<name>A0A1W9S074_9BACT</name>
<dbReference type="AlphaFoldDB" id="A0A1W9S074"/>
<keyword evidence="5 6" id="KW-0520">NAD</keyword>
<comment type="subcellular location">
    <subcellularLocation>
        <location evidence="6">Cell membrane</location>
        <topology evidence="6">Peripheral membrane protein</topology>
        <orientation evidence="6">Cytoplasmic side</orientation>
    </subcellularLocation>
</comment>
<dbReference type="GO" id="GO:0015990">
    <property type="term" value="P:electron transport coupled proton transport"/>
    <property type="evidence" value="ECO:0007669"/>
    <property type="project" value="TreeGrafter"/>
</dbReference>
<dbReference type="NCBIfam" id="NF005012">
    <property type="entry name" value="PRK06411.1"/>
    <property type="match status" value="1"/>
</dbReference>
<dbReference type="HAMAP" id="MF_01356">
    <property type="entry name" value="NDH1_NuoB"/>
    <property type="match status" value="1"/>
</dbReference>
<dbReference type="GO" id="GO:0008137">
    <property type="term" value="F:NADH dehydrogenase (ubiquinone) activity"/>
    <property type="evidence" value="ECO:0007669"/>
    <property type="project" value="InterPro"/>
</dbReference>
<dbReference type="SUPFAM" id="SSF56770">
    <property type="entry name" value="HydA/Nqo6-like"/>
    <property type="match status" value="1"/>
</dbReference>
<keyword evidence="6 7" id="KW-0411">Iron-sulfur</keyword>
<gene>
    <name evidence="6" type="primary">nuoB</name>
    <name evidence="10" type="ORF">B6D57_04675</name>
</gene>
<keyword evidence="2 6" id="KW-0813">Transport</keyword>
<sequence>MGLITKGVELVEKLPKGGVFVTTLDKLFNWSRASSLWYFLFGLACCGVELMCTGASRYDFDRLGMIYRATPRQPDLMIVAGTVTRKMAPRVRLLYEQMAEPRYVIAMGSCAISGGMFKYDNYSVLPGVDEVIPVDVYLPGCPPRPESLLHACLMIQKKIKSEKIKDWSSSWGGIKKVELPEHID</sequence>
<dbReference type="GO" id="GO:0045271">
    <property type="term" value="C:respiratory chain complex I"/>
    <property type="evidence" value="ECO:0007669"/>
    <property type="project" value="TreeGrafter"/>
</dbReference>
<keyword evidence="6" id="KW-1003">Cell membrane</keyword>
<keyword evidence="6 8" id="KW-0472">Membrane</keyword>